<accession>A0A1K9ZK89</accession>
<keyword evidence="3" id="KW-1185">Reference proteome</keyword>
<dbReference type="Proteomes" id="UP000182660">
    <property type="component" value="Unassembled WGS sequence"/>
</dbReference>
<protein>
    <submittedName>
        <fullName evidence="2">Uncharacterized protein</fullName>
    </submittedName>
</protein>
<organism evidence="2 4">
    <name type="scientific">Moritella viscosa</name>
    <dbReference type="NCBI Taxonomy" id="80854"/>
    <lineage>
        <taxon>Bacteria</taxon>
        <taxon>Pseudomonadati</taxon>
        <taxon>Pseudomonadota</taxon>
        <taxon>Gammaproteobacteria</taxon>
        <taxon>Alteromonadales</taxon>
        <taxon>Moritellaceae</taxon>
        <taxon>Moritella</taxon>
    </lineage>
</organism>
<evidence type="ECO:0000313" key="4">
    <source>
        <dbReference type="Proteomes" id="UP000183794"/>
    </source>
</evidence>
<evidence type="ECO:0000313" key="1">
    <source>
        <dbReference type="EMBL" id="SGY95985.1"/>
    </source>
</evidence>
<dbReference type="Proteomes" id="UP000183794">
    <property type="component" value="Unassembled WGS sequence"/>
</dbReference>
<reference evidence="1 3" key="2">
    <citation type="submission" date="2016-11" db="EMBL/GenBank/DDBJ databases">
        <authorList>
            <person name="Klemetsen T."/>
        </authorList>
    </citation>
    <scope>NUCLEOTIDE SEQUENCE [LARGE SCALE GENOMIC DNA]</scope>
    <source>
        <strain evidence="1">MT 2528</strain>
    </source>
</reference>
<dbReference type="EMBL" id="FPLD01000091">
    <property type="protein sequence ID" value="SGZ08241.1"/>
    <property type="molecule type" value="Genomic_DNA"/>
</dbReference>
<proteinExistence type="predicted"/>
<dbReference type="AlphaFoldDB" id="A0A1K9ZK89"/>
<evidence type="ECO:0000313" key="2">
    <source>
        <dbReference type="EMBL" id="SGZ08241.1"/>
    </source>
</evidence>
<sequence length="41" mass="4774">MSLLLFTLKGWLIKLILNQRLTLPCYFVDHLGLIIAHFKCS</sequence>
<reference evidence="2 4" key="1">
    <citation type="submission" date="2016-11" db="EMBL/GenBank/DDBJ databases">
        <authorList>
            <person name="Jaros S."/>
            <person name="Januszkiewicz K."/>
            <person name="Wedrychowicz H."/>
        </authorList>
    </citation>
    <scope>NUCLEOTIDE SEQUENCE [LARGE SCALE GENOMIC DNA]</scope>
    <source>
        <strain evidence="2">NVI 5450</strain>
    </source>
</reference>
<gene>
    <name evidence="1" type="ORF">MT2528_3101</name>
    <name evidence="2" type="ORF">NVI5450_3297</name>
</gene>
<name>A0A1K9ZK89_9GAMM</name>
<dbReference type="EMBL" id="FPLJ01000069">
    <property type="protein sequence ID" value="SGY95985.1"/>
    <property type="molecule type" value="Genomic_DNA"/>
</dbReference>
<evidence type="ECO:0000313" key="3">
    <source>
        <dbReference type="Proteomes" id="UP000182660"/>
    </source>
</evidence>